<evidence type="ECO:0000256" key="2">
    <source>
        <dbReference type="ARBA" id="ARBA00022630"/>
    </source>
</evidence>
<dbReference type="GO" id="GO:0016491">
    <property type="term" value="F:oxidoreductase activity"/>
    <property type="evidence" value="ECO:0007669"/>
    <property type="project" value="UniProtKB-KW"/>
</dbReference>
<dbReference type="Pfam" id="PF01565">
    <property type="entry name" value="FAD_binding_4"/>
    <property type="match status" value="1"/>
</dbReference>
<dbReference type="PANTHER" id="PTHR42973:SF13">
    <property type="entry name" value="FAD-BINDING PCMH-TYPE DOMAIN-CONTAINING PROTEIN"/>
    <property type="match status" value="1"/>
</dbReference>
<proteinExistence type="inferred from homology"/>
<organism evidence="6 7">
    <name type="scientific">Anthostomella pinea</name>
    <dbReference type="NCBI Taxonomy" id="933095"/>
    <lineage>
        <taxon>Eukaryota</taxon>
        <taxon>Fungi</taxon>
        <taxon>Dikarya</taxon>
        <taxon>Ascomycota</taxon>
        <taxon>Pezizomycotina</taxon>
        <taxon>Sordariomycetes</taxon>
        <taxon>Xylariomycetidae</taxon>
        <taxon>Xylariales</taxon>
        <taxon>Xylariaceae</taxon>
        <taxon>Anthostomella</taxon>
    </lineage>
</organism>
<keyword evidence="2" id="KW-0285">Flavoprotein</keyword>
<dbReference type="InterPro" id="IPR016169">
    <property type="entry name" value="FAD-bd_PCMH_sub2"/>
</dbReference>
<evidence type="ECO:0000256" key="4">
    <source>
        <dbReference type="ARBA" id="ARBA00023002"/>
    </source>
</evidence>
<evidence type="ECO:0000313" key="6">
    <source>
        <dbReference type="EMBL" id="CAJ2511674.1"/>
    </source>
</evidence>
<dbReference type="EMBL" id="CAUWAG010000018">
    <property type="protein sequence ID" value="CAJ2511674.1"/>
    <property type="molecule type" value="Genomic_DNA"/>
</dbReference>
<keyword evidence="7" id="KW-1185">Reference proteome</keyword>
<keyword evidence="3" id="KW-0274">FAD</keyword>
<protein>
    <submittedName>
        <fullName evidence="6">Uu.00g072990.m01.CDS01</fullName>
    </submittedName>
</protein>
<dbReference type="InterPro" id="IPR016167">
    <property type="entry name" value="FAD-bd_PCMH_sub1"/>
</dbReference>
<sequence length="495" mass="52650">MVTVGLLAIAWHQLYPSSLSYAWNGTSAPDAAAAATCQQLRGHLGSVITLPSDVSYTNLTQESWSRTAWKRPTCIALPATASDVQQVVSALVASNVPFAIRSGGHSPNPFDANIDTGVLIVTDRLSHVTYDAATGLASLGPGARWDAVYTALDLYNVTLVGGRVMDVGVGGLILGGGLSYLSDLYGSVCDSVVSFEVVLADGSVVEATAAEHPDLFWALKGGANNFGVVTAFKFTTYPIKNVWGGAQMFSLDQMPAVLEALNQYQTTPNKDPYANLIINLAPNLGVVLLTLVYLKPVERPAAYAPFYDLTPVSDQTRFMTLHELMAAFPPAGTARWTWYTNTFTPDSDLYAQLSDLLVSAPEIADIGALEAGSIVGAVQPISESLVRAGQASGGNALGLQPVNQTWFSLNLGWANVEDDAAANAAIESLHDKIDALASDAGAILEYDFMNDANAKQPVIASYGEDNVQRLRAIQQVYDPQHVFQRLVPGGQKIPV</sequence>
<evidence type="ECO:0000313" key="7">
    <source>
        <dbReference type="Proteomes" id="UP001295740"/>
    </source>
</evidence>
<dbReference type="InterPro" id="IPR016166">
    <property type="entry name" value="FAD-bd_PCMH"/>
</dbReference>
<dbReference type="InterPro" id="IPR036318">
    <property type="entry name" value="FAD-bd_PCMH-like_sf"/>
</dbReference>
<dbReference type="PANTHER" id="PTHR42973">
    <property type="entry name" value="BINDING OXIDOREDUCTASE, PUTATIVE (AFU_ORTHOLOGUE AFUA_1G17690)-RELATED"/>
    <property type="match status" value="1"/>
</dbReference>
<dbReference type="GO" id="GO:0071949">
    <property type="term" value="F:FAD binding"/>
    <property type="evidence" value="ECO:0007669"/>
    <property type="project" value="InterPro"/>
</dbReference>
<dbReference type="InterPro" id="IPR006094">
    <property type="entry name" value="Oxid_FAD_bind_N"/>
</dbReference>
<dbReference type="Proteomes" id="UP001295740">
    <property type="component" value="Unassembled WGS sequence"/>
</dbReference>
<dbReference type="AlphaFoldDB" id="A0AAI8YNS8"/>
<dbReference type="PROSITE" id="PS51387">
    <property type="entry name" value="FAD_PCMH"/>
    <property type="match status" value="1"/>
</dbReference>
<feature type="domain" description="FAD-binding PCMH-type" evidence="5">
    <location>
        <begin position="68"/>
        <end position="239"/>
    </location>
</feature>
<accession>A0AAI8YNS8</accession>
<evidence type="ECO:0000256" key="3">
    <source>
        <dbReference type="ARBA" id="ARBA00022827"/>
    </source>
</evidence>
<comment type="caution">
    <text evidence="6">The sequence shown here is derived from an EMBL/GenBank/DDBJ whole genome shotgun (WGS) entry which is preliminary data.</text>
</comment>
<dbReference type="Gene3D" id="3.40.462.20">
    <property type="match status" value="1"/>
</dbReference>
<dbReference type="InterPro" id="IPR050416">
    <property type="entry name" value="FAD-linked_Oxidoreductase"/>
</dbReference>
<evidence type="ECO:0000259" key="5">
    <source>
        <dbReference type="PROSITE" id="PS51387"/>
    </source>
</evidence>
<name>A0AAI8YNS8_9PEZI</name>
<dbReference type="Gene3D" id="3.30.465.10">
    <property type="match status" value="1"/>
</dbReference>
<keyword evidence="4" id="KW-0560">Oxidoreductase</keyword>
<reference evidence="6" key="1">
    <citation type="submission" date="2023-10" db="EMBL/GenBank/DDBJ databases">
        <authorList>
            <person name="Hackl T."/>
        </authorList>
    </citation>
    <scope>NUCLEOTIDE SEQUENCE</scope>
</reference>
<gene>
    <name evidence="6" type="ORF">KHLLAP_LOCUS12142</name>
</gene>
<comment type="similarity">
    <text evidence="1">Belongs to the oxygen-dependent FAD-linked oxidoreductase family.</text>
</comment>
<dbReference type="SUPFAM" id="SSF56176">
    <property type="entry name" value="FAD-binding/transporter-associated domain-like"/>
    <property type="match status" value="1"/>
</dbReference>
<dbReference type="Gene3D" id="3.30.43.10">
    <property type="entry name" value="Uridine Diphospho-n-acetylenolpyruvylglucosamine Reductase, domain 2"/>
    <property type="match status" value="1"/>
</dbReference>
<evidence type="ECO:0000256" key="1">
    <source>
        <dbReference type="ARBA" id="ARBA00005466"/>
    </source>
</evidence>